<sequence length="163" mass="17853">MRKEIKKLIAATMSMALVLGVGNMVNSSAAEKKIAYRAFSFKVESGYAATKNKGDTVKRTTNDVSNAWGVNFKTSDEPTKDNKKTYTIFYIAEVVKNETNKYGSALHKIQEGSGLKTYSAYRNVSPGPTALYAKDNKDGSREAYTITGTWSPQIGDTPENDGE</sequence>
<dbReference type="EMBL" id="LLKB01000005">
    <property type="protein sequence ID" value="KQC85109.1"/>
    <property type="molecule type" value="Genomic_DNA"/>
</dbReference>
<dbReference type="AlphaFoldDB" id="A0AAW3JTV4"/>
<reference evidence="2 3" key="1">
    <citation type="submission" date="2015-10" db="EMBL/GenBank/DDBJ databases">
        <title>Butyribacter intestini gen. nov., sp. nov., a butyric acid-producing bacterium of the family Lachnospiraceae isolated from the human faeces.</title>
        <authorList>
            <person name="Zou Y."/>
            <person name="Xue W."/>
            <person name="Luo G."/>
            <person name="Lv M."/>
        </authorList>
    </citation>
    <scope>NUCLEOTIDE SEQUENCE [LARGE SCALE GENOMIC DNA]</scope>
    <source>
        <strain evidence="2 3">TF01-11</strain>
    </source>
</reference>
<keyword evidence="1" id="KW-0732">Signal</keyword>
<evidence type="ECO:0008006" key="4">
    <source>
        <dbReference type="Google" id="ProtNLM"/>
    </source>
</evidence>
<dbReference type="Proteomes" id="UP000050833">
    <property type="component" value="Unassembled WGS sequence"/>
</dbReference>
<comment type="caution">
    <text evidence="2">The sequence shown here is derived from an EMBL/GenBank/DDBJ whole genome shotgun (WGS) entry which is preliminary data.</text>
</comment>
<protein>
    <recommendedName>
        <fullName evidence="4">DUF2712 domain-containing protein</fullName>
    </recommendedName>
</protein>
<evidence type="ECO:0000313" key="3">
    <source>
        <dbReference type="Proteomes" id="UP000050833"/>
    </source>
</evidence>
<evidence type="ECO:0000313" key="2">
    <source>
        <dbReference type="EMBL" id="KQC85109.1"/>
    </source>
</evidence>
<dbReference type="Pfam" id="PF10916">
    <property type="entry name" value="DUF2712"/>
    <property type="match status" value="1"/>
</dbReference>
<feature type="chain" id="PRO_5043777965" description="DUF2712 domain-containing protein" evidence="1">
    <location>
        <begin position="30"/>
        <end position="163"/>
    </location>
</feature>
<dbReference type="InterPro" id="IPR020208">
    <property type="entry name" value="DUF2712"/>
</dbReference>
<name>A0AAW3JTV4_9FIRM</name>
<gene>
    <name evidence="2" type="ORF">APZ18_10425</name>
</gene>
<feature type="signal peptide" evidence="1">
    <location>
        <begin position="1"/>
        <end position="29"/>
    </location>
</feature>
<proteinExistence type="predicted"/>
<keyword evidence="3" id="KW-1185">Reference proteome</keyword>
<evidence type="ECO:0000256" key="1">
    <source>
        <dbReference type="SAM" id="SignalP"/>
    </source>
</evidence>
<dbReference type="RefSeq" id="WP_055944651.1">
    <property type="nucleotide sequence ID" value="NZ_JAQDCV010000005.1"/>
</dbReference>
<accession>A0AAW3JTV4</accession>
<organism evidence="2 3">
    <name type="scientific">Butyribacter intestini</name>
    <dbReference type="NCBI Taxonomy" id="1703332"/>
    <lineage>
        <taxon>Bacteria</taxon>
        <taxon>Bacillati</taxon>
        <taxon>Bacillota</taxon>
        <taxon>Clostridia</taxon>
        <taxon>Lachnospirales</taxon>
        <taxon>Lachnospiraceae</taxon>
        <taxon>Butyribacter</taxon>
    </lineage>
</organism>